<dbReference type="SUPFAM" id="SSF56219">
    <property type="entry name" value="DNase I-like"/>
    <property type="match status" value="1"/>
</dbReference>
<organism evidence="1">
    <name type="scientific">Nicotiana tabacum</name>
    <name type="common">Common tobacco</name>
    <dbReference type="NCBI Taxonomy" id="4097"/>
    <lineage>
        <taxon>Eukaryota</taxon>
        <taxon>Viridiplantae</taxon>
        <taxon>Streptophyta</taxon>
        <taxon>Embryophyta</taxon>
        <taxon>Tracheophyta</taxon>
        <taxon>Spermatophyta</taxon>
        <taxon>Magnoliopsida</taxon>
        <taxon>eudicotyledons</taxon>
        <taxon>Gunneridae</taxon>
        <taxon>Pentapetalae</taxon>
        <taxon>asterids</taxon>
        <taxon>lamiids</taxon>
        <taxon>Solanales</taxon>
        <taxon>Solanaceae</taxon>
        <taxon>Nicotianoideae</taxon>
        <taxon>Nicotianeae</taxon>
        <taxon>Nicotiana</taxon>
    </lineage>
</organism>
<dbReference type="RefSeq" id="XP_016432311.1">
    <property type="nucleotide sequence ID" value="XM_016576825.1"/>
</dbReference>
<evidence type="ECO:0000313" key="1">
    <source>
        <dbReference type="RefSeq" id="XP_016432311.1"/>
    </source>
</evidence>
<dbReference type="PaxDb" id="4097-A0A1S3WXT8"/>
<name>A0A1S3WXT8_TOBAC</name>
<proteinExistence type="predicted"/>
<dbReference type="InterPro" id="IPR036691">
    <property type="entry name" value="Endo/exonu/phosph_ase_sf"/>
</dbReference>
<dbReference type="OrthoDB" id="1906115at2759"/>
<accession>A0A1S3WXT8</accession>
<dbReference type="STRING" id="4097.A0A1S3WXT8"/>
<gene>
    <name evidence="1" type="primary">LOC107758975</name>
</gene>
<dbReference type="AlphaFoldDB" id="A0A1S3WXT8"/>
<sequence>MFESAIENFRWCFTGIYGPHNNSEREIFRHELAAIRGIWEDQWVIGGDFNVCRYESERYNCIRRSRAMKSLNEIIQDLGIIDLPFQGAHYTWFRGEDSLQASRIDRFLISLEWNDNFKAIKQIALPRVVSDHRPLLLQCGDWAANPSYFKFENMWLQAEGFMNKVKEWWLSYAIDGSPDFILLQKLRCLKKDITSWNKESFGQLEARKTKLLEALALMEVETENRLMTQAEKEDSMHIKLELQQLAKAEEVSWRQKSRCLWLKEIETPNFFRKWPTPTEGIIAYTN</sequence>
<dbReference type="PANTHER" id="PTHR33710">
    <property type="entry name" value="BNAC02G09200D PROTEIN"/>
    <property type="match status" value="1"/>
</dbReference>
<dbReference type="Gene3D" id="3.60.10.10">
    <property type="entry name" value="Endonuclease/exonuclease/phosphatase"/>
    <property type="match status" value="1"/>
</dbReference>
<protein>
    <submittedName>
        <fullName evidence="1">Uncharacterized protein</fullName>
    </submittedName>
</protein>
<reference evidence="1" key="1">
    <citation type="submission" date="2025-08" db="UniProtKB">
        <authorList>
            <consortium name="RefSeq"/>
        </authorList>
    </citation>
    <scope>IDENTIFICATION</scope>
</reference>
<dbReference type="KEGG" id="nta:107758975"/>
<dbReference type="PANTHER" id="PTHR33710:SF71">
    <property type="entry name" value="ENDONUCLEASE_EXONUCLEASE_PHOSPHATASE DOMAIN-CONTAINING PROTEIN"/>
    <property type="match status" value="1"/>
</dbReference>